<organism evidence="2 3">
    <name type="scientific">Blepharisma stoltei</name>
    <dbReference type="NCBI Taxonomy" id="1481888"/>
    <lineage>
        <taxon>Eukaryota</taxon>
        <taxon>Sar</taxon>
        <taxon>Alveolata</taxon>
        <taxon>Ciliophora</taxon>
        <taxon>Postciliodesmatophora</taxon>
        <taxon>Heterotrichea</taxon>
        <taxon>Heterotrichida</taxon>
        <taxon>Blepharismidae</taxon>
        <taxon>Blepharisma</taxon>
    </lineage>
</organism>
<dbReference type="EMBL" id="CAJZBQ010000062">
    <property type="protein sequence ID" value="CAG9335746.1"/>
    <property type="molecule type" value="Genomic_DNA"/>
</dbReference>
<name>A0AAU9KNR4_9CILI</name>
<reference evidence="2" key="1">
    <citation type="submission" date="2021-09" db="EMBL/GenBank/DDBJ databases">
        <authorList>
            <consortium name="AG Swart"/>
            <person name="Singh M."/>
            <person name="Singh A."/>
            <person name="Seah K."/>
            <person name="Emmerich C."/>
        </authorList>
    </citation>
    <scope>NUCLEOTIDE SEQUENCE</scope>
    <source>
        <strain evidence="2">ATCC30299</strain>
    </source>
</reference>
<feature type="region of interest" description="Disordered" evidence="1">
    <location>
        <begin position="1"/>
        <end position="38"/>
    </location>
</feature>
<keyword evidence="3" id="KW-1185">Reference proteome</keyword>
<evidence type="ECO:0000256" key="1">
    <source>
        <dbReference type="SAM" id="MobiDB-lite"/>
    </source>
</evidence>
<evidence type="ECO:0000313" key="2">
    <source>
        <dbReference type="EMBL" id="CAG9335746.1"/>
    </source>
</evidence>
<accession>A0AAU9KNR4</accession>
<proteinExistence type="predicted"/>
<comment type="caution">
    <text evidence="2">The sequence shown here is derived from an EMBL/GenBank/DDBJ whole genome shotgun (WGS) entry which is preliminary data.</text>
</comment>
<evidence type="ECO:0000313" key="3">
    <source>
        <dbReference type="Proteomes" id="UP001162131"/>
    </source>
</evidence>
<sequence length="180" mass="20998">MTEEFQAPEAPNADPQSGEYEDSAPQPETLDPYHSENQPIDVSYKDISLRLHTKEDYYQFFNHINQRLLPEINNVNQDYLRQLFTGEKRALRLLDAKDYYFPKTFYKQDPLSPPSLYKMCIASEAISVFLPNQCKDVNFMIKLLATLDYDKVREIDLSIQRFLLSNKATAGELKYLNITN</sequence>
<dbReference type="AlphaFoldDB" id="A0AAU9KNR4"/>
<dbReference type="Proteomes" id="UP001162131">
    <property type="component" value="Unassembled WGS sequence"/>
</dbReference>
<gene>
    <name evidence="2" type="ORF">BSTOLATCC_MIC64209</name>
</gene>
<protein>
    <submittedName>
        <fullName evidence="2">Uncharacterized protein</fullName>
    </submittedName>
</protein>